<dbReference type="EMBL" id="KY629616">
    <property type="protein sequence ID" value="AST08764.1"/>
    <property type="molecule type" value="Genomic_DNA"/>
</dbReference>
<dbReference type="InterPro" id="IPR002541">
    <property type="entry name" value="Cyt_c_assembly"/>
</dbReference>
<protein>
    <recommendedName>
        <fullName evidence="6">Cytochrome c biogenesis protein CcsA</fullName>
    </recommendedName>
</protein>
<evidence type="ECO:0000256" key="1">
    <source>
        <dbReference type="ARBA" id="ARBA00004141"/>
    </source>
</evidence>
<evidence type="ECO:0000256" key="4">
    <source>
        <dbReference type="ARBA" id="ARBA00022989"/>
    </source>
</evidence>
<dbReference type="GeneID" id="35656260"/>
<dbReference type="GO" id="GO:0042651">
    <property type="term" value="C:thylakoid membrane"/>
    <property type="evidence" value="ECO:0007669"/>
    <property type="project" value="UniProtKB-UniRule"/>
</dbReference>
<dbReference type="HAMAP" id="MF_01391">
    <property type="entry name" value="CytC_CcsA"/>
    <property type="match status" value="1"/>
</dbReference>
<evidence type="ECO:0000313" key="8">
    <source>
        <dbReference type="EMBL" id="AST08764.1"/>
    </source>
</evidence>
<evidence type="ECO:0000256" key="6">
    <source>
        <dbReference type="HAMAP-Rule" id="MF_01391"/>
    </source>
</evidence>
<feature type="transmembrane region" description="Helical" evidence="6">
    <location>
        <begin position="96"/>
        <end position="117"/>
    </location>
</feature>
<reference evidence="8" key="1">
    <citation type="journal article" date="2017" name="Sci. Rep.">
        <title>Multiple origins of endosymbionts in Chlorellaceae with no reductive effects on the plastid or mitochondrial genomes.</title>
        <authorList>
            <person name="Fan W."/>
            <person name="Guo W."/>
            <person name="Van Etten J.L."/>
            <person name="Mower J.P."/>
        </authorList>
    </citation>
    <scope>NUCLEOTIDE SEQUENCE</scope>
</reference>
<sequence>MNISTVETLCVNSCFVLLLCTTVYYWSKTIFVGESQYQKTGLLGYASANICLTVLLIVRWIDSGHFPLSNLYESLLFLTWCLLILHIYIELSMKTLFLGVLTSPAMLCLIAFTDFSLPTELQKSSPLVPALQSNWLVMHVTVMIASYAALLLGCLVAIAYLIFSKKDGTNSTQLESTLILETSPQIDTEKQAESSLSLVKTQNERVNFLTFLDNLSYRTIGIGFCFLTLGILSGAVWANETWGNYWSWDPKETWAFITWLTFAMYLHSRLIKGWTGLKPAWIASFGFVLVWICYLGVNLLGQGLHSYGFLQI</sequence>
<dbReference type="AlphaFoldDB" id="A0A2I4S6U0"/>
<accession>A0A2I4S6U0</accession>
<evidence type="ECO:0000256" key="5">
    <source>
        <dbReference type="ARBA" id="ARBA00023136"/>
    </source>
</evidence>
<keyword evidence="6" id="KW-0793">Thylakoid</keyword>
<gene>
    <name evidence="6 8" type="primary">ccsA</name>
</gene>
<feature type="transmembrane region" description="Helical" evidence="6">
    <location>
        <begin position="253"/>
        <end position="268"/>
    </location>
</feature>
<comment type="similarity">
    <text evidence="6">Belongs to the CcmF/CycK/Ccl1/NrfE/CcsA family.</text>
</comment>
<keyword evidence="2 6" id="KW-0812">Transmembrane</keyword>
<dbReference type="NCBIfam" id="TIGR03144">
    <property type="entry name" value="cytochr_II_ccsB"/>
    <property type="match status" value="1"/>
</dbReference>
<evidence type="ECO:0000256" key="3">
    <source>
        <dbReference type="ARBA" id="ARBA00022748"/>
    </source>
</evidence>
<keyword evidence="4 6" id="KW-1133">Transmembrane helix</keyword>
<feature type="transmembrane region" description="Helical" evidence="6">
    <location>
        <begin position="67"/>
        <end position="89"/>
    </location>
</feature>
<dbReference type="PANTHER" id="PTHR30071">
    <property type="entry name" value="HEME EXPORTER PROTEIN C"/>
    <property type="match status" value="1"/>
</dbReference>
<dbReference type="GO" id="GO:0017004">
    <property type="term" value="P:cytochrome complex assembly"/>
    <property type="evidence" value="ECO:0007669"/>
    <property type="project" value="UniProtKB-UniRule"/>
</dbReference>
<keyword evidence="8" id="KW-0934">Plastid</keyword>
<dbReference type="InterPro" id="IPR017562">
    <property type="entry name" value="Cyt_c_biogenesis_CcsA"/>
</dbReference>
<evidence type="ECO:0000256" key="2">
    <source>
        <dbReference type="ARBA" id="ARBA00022692"/>
    </source>
</evidence>
<keyword evidence="5 6" id="KW-0472">Membrane</keyword>
<dbReference type="RefSeq" id="YP_009455952.1">
    <property type="nucleotide sequence ID" value="NC_036805.1"/>
</dbReference>
<geneLocation type="plastid" evidence="8"/>
<dbReference type="Pfam" id="PF01578">
    <property type="entry name" value="Cytochrom_C_asm"/>
    <property type="match status" value="1"/>
</dbReference>
<feature type="transmembrane region" description="Helical" evidence="6">
    <location>
        <begin position="6"/>
        <end position="26"/>
    </location>
</feature>
<comment type="function">
    <text evidence="6">Required during biogenesis of c-type cytochromes (cytochrome c6 and cytochrome f) at the step of heme attachment.</text>
</comment>
<feature type="transmembrane region" description="Helical" evidence="6">
    <location>
        <begin position="42"/>
        <end position="61"/>
    </location>
</feature>
<dbReference type="PANTHER" id="PTHR30071:SF1">
    <property type="entry name" value="CYTOCHROME B_B6 PROTEIN-RELATED"/>
    <property type="match status" value="1"/>
</dbReference>
<feature type="transmembrane region" description="Helical" evidence="6">
    <location>
        <begin position="137"/>
        <end position="163"/>
    </location>
</feature>
<feature type="transmembrane region" description="Helical" evidence="6">
    <location>
        <begin position="280"/>
        <end position="300"/>
    </location>
</feature>
<dbReference type="InterPro" id="IPR045062">
    <property type="entry name" value="Cyt_c_biogenesis_CcsA/CcmC"/>
</dbReference>
<feature type="transmembrane region" description="Helical" evidence="6">
    <location>
        <begin position="215"/>
        <end position="238"/>
    </location>
</feature>
<feature type="domain" description="Cytochrome c assembly protein" evidence="7">
    <location>
        <begin position="68"/>
        <end position="305"/>
    </location>
</feature>
<dbReference type="GO" id="GO:0020037">
    <property type="term" value="F:heme binding"/>
    <property type="evidence" value="ECO:0007669"/>
    <property type="project" value="InterPro"/>
</dbReference>
<comment type="subunit">
    <text evidence="6">May interact with Ccs1.</text>
</comment>
<organism evidence="8">
    <name type="scientific">Chlorella heliozoae</name>
    <dbReference type="NCBI Taxonomy" id="554066"/>
    <lineage>
        <taxon>Eukaryota</taxon>
        <taxon>Viridiplantae</taxon>
        <taxon>Chlorophyta</taxon>
        <taxon>core chlorophytes</taxon>
        <taxon>Trebouxiophyceae</taxon>
        <taxon>Chlorellales</taxon>
        <taxon>Chlorellaceae</taxon>
        <taxon>Chlorella clade</taxon>
        <taxon>Chlorella</taxon>
    </lineage>
</organism>
<name>A0A2I4S6U0_9CHLO</name>
<keyword evidence="3 6" id="KW-0201">Cytochrome c-type biogenesis</keyword>
<evidence type="ECO:0000259" key="7">
    <source>
        <dbReference type="Pfam" id="PF01578"/>
    </source>
</evidence>
<comment type="subcellular location">
    <subcellularLocation>
        <location evidence="6">Cellular thylakoid membrane</location>
        <topology evidence="6">Multi-pass membrane protein</topology>
    </subcellularLocation>
    <subcellularLocation>
        <location evidence="1">Membrane</location>
        <topology evidence="1">Multi-pass membrane protein</topology>
    </subcellularLocation>
</comment>
<dbReference type="GO" id="GO:0005886">
    <property type="term" value="C:plasma membrane"/>
    <property type="evidence" value="ECO:0007669"/>
    <property type="project" value="TreeGrafter"/>
</dbReference>
<proteinExistence type="inferred from homology"/>